<reference evidence="2 3" key="1">
    <citation type="submission" date="2021-07" db="EMBL/GenBank/DDBJ databases">
        <title>Genome data of Colletotrichum spaethianum.</title>
        <authorList>
            <person name="Utami Y.D."/>
            <person name="Hiruma K."/>
        </authorList>
    </citation>
    <scope>NUCLEOTIDE SEQUENCE [LARGE SCALE GENOMIC DNA]</scope>
    <source>
        <strain evidence="2 3">MAFF 242679</strain>
    </source>
</reference>
<dbReference type="Proteomes" id="UP001055172">
    <property type="component" value="Unassembled WGS sequence"/>
</dbReference>
<feature type="compositionally biased region" description="Basic residues" evidence="1">
    <location>
        <begin position="28"/>
        <end position="44"/>
    </location>
</feature>
<dbReference type="AlphaFoldDB" id="A0AA37GXV2"/>
<organism evidence="2 3">
    <name type="scientific">Colletotrichum liriopes</name>
    <dbReference type="NCBI Taxonomy" id="708192"/>
    <lineage>
        <taxon>Eukaryota</taxon>
        <taxon>Fungi</taxon>
        <taxon>Dikarya</taxon>
        <taxon>Ascomycota</taxon>
        <taxon>Pezizomycotina</taxon>
        <taxon>Sordariomycetes</taxon>
        <taxon>Hypocreomycetidae</taxon>
        <taxon>Glomerellales</taxon>
        <taxon>Glomerellaceae</taxon>
        <taxon>Colletotrichum</taxon>
        <taxon>Colletotrichum spaethianum species complex</taxon>
    </lineage>
</organism>
<keyword evidence="3" id="KW-1185">Reference proteome</keyword>
<evidence type="ECO:0000256" key="1">
    <source>
        <dbReference type="SAM" id="MobiDB-lite"/>
    </source>
</evidence>
<accession>A0AA37GXV2</accession>
<sequence>MCNIGMSGSQYFDRTSTIGQVLIPQHKLRGQHRGRNMKKKKKKMGVTNANPGGKRQLRPHSGLLGPDKRENTSITEKNNISESRDDDGDRNVEDEIKIDDLTSNGSSVTKSTVQTSVIGTKSPFNLFSKAAKNKIDSTSVMSKETEPTTPAGRVEDKEKPNNTEQQIRAIGTISLPEPKNVPAKTSKPSARSINENSRYVTVDKKEVSIVRKDALLDVIPFNKYQTGMGNHKGDRT</sequence>
<comment type="caution">
    <text evidence="2">The sequence shown here is derived from an EMBL/GenBank/DDBJ whole genome shotgun (WGS) entry which is preliminary data.</text>
</comment>
<feature type="region of interest" description="Disordered" evidence="1">
    <location>
        <begin position="138"/>
        <end position="192"/>
    </location>
</feature>
<feature type="region of interest" description="Disordered" evidence="1">
    <location>
        <begin position="28"/>
        <end position="91"/>
    </location>
</feature>
<feature type="compositionally biased region" description="Polar residues" evidence="1">
    <location>
        <begin position="72"/>
        <end position="81"/>
    </location>
</feature>
<evidence type="ECO:0000313" key="2">
    <source>
        <dbReference type="EMBL" id="GJC89324.1"/>
    </source>
</evidence>
<protein>
    <submittedName>
        <fullName evidence="2">Uncharacterized protein</fullName>
    </submittedName>
</protein>
<name>A0AA37GXV2_9PEZI</name>
<dbReference type="EMBL" id="BPPX01000040">
    <property type="protein sequence ID" value="GJC89324.1"/>
    <property type="molecule type" value="Genomic_DNA"/>
</dbReference>
<gene>
    <name evidence="2" type="ORF">ColLi_12162</name>
</gene>
<proteinExistence type="predicted"/>
<evidence type="ECO:0000313" key="3">
    <source>
        <dbReference type="Proteomes" id="UP001055172"/>
    </source>
</evidence>